<dbReference type="PROSITE" id="PS51724">
    <property type="entry name" value="SPOR"/>
    <property type="match status" value="1"/>
</dbReference>
<organism evidence="3 4">
    <name type="scientific">Luteimonas padinae</name>
    <dbReference type="NCBI Taxonomy" id="1714359"/>
    <lineage>
        <taxon>Bacteria</taxon>
        <taxon>Pseudomonadati</taxon>
        <taxon>Pseudomonadota</taxon>
        <taxon>Gammaproteobacteria</taxon>
        <taxon>Lysobacterales</taxon>
        <taxon>Lysobacteraceae</taxon>
        <taxon>Luteimonas</taxon>
    </lineage>
</organism>
<dbReference type="RefSeq" id="WP_189496032.1">
    <property type="nucleotide sequence ID" value="NZ_BMZT01000004.1"/>
</dbReference>
<name>A0ABV6SSZ7_9GAMM</name>
<keyword evidence="4" id="KW-1185">Reference proteome</keyword>
<dbReference type="Pfam" id="PF05036">
    <property type="entry name" value="SPOR"/>
    <property type="match status" value="1"/>
</dbReference>
<gene>
    <name evidence="3" type="ORF">ACFFFU_02050</name>
</gene>
<evidence type="ECO:0000256" key="1">
    <source>
        <dbReference type="SAM" id="MobiDB-lite"/>
    </source>
</evidence>
<feature type="region of interest" description="Disordered" evidence="1">
    <location>
        <begin position="53"/>
        <end position="84"/>
    </location>
</feature>
<dbReference type="InterPro" id="IPR007730">
    <property type="entry name" value="SPOR-like_dom"/>
</dbReference>
<proteinExistence type="predicted"/>
<dbReference type="InterPro" id="IPR036680">
    <property type="entry name" value="SPOR-like_sf"/>
</dbReference>
<evidence type="ECO:0000313" key="4">
    <source>
        <dbReference type="Proteomes" id="UP001589898"/>
    </source>
</evidence>
<feature type="domain" description="SPOR" evidence="2">
    <location>
        <begin position="109"/>
        <end position="187"/>
    </location>
</feature>
<dbReference type="SUPFAM" id="SSF110997">
    <property type="entry name" value="Sporulation related repeat"/>
    <property type="match status" value="1"/>
</dbReference>
<dbReference type="EMBL" id="JBHLTF010000005">
    <property type="protein sequence ID" value="MFC0716544.1"/>
    <property type="molecule type" value="Genomic_DNA"/>
</dbReference>
<comment type="caution">
    <text evidence="3">The sequence shown here is derived from an EMBL/GenBank/DDBJ whole genome shotgun (WGS) entry which is preliminary data.</text>
</comment>
<evidence type="ECO:0000259" key="2">
    <source>
        <dbReference type="PROSITE" id="PS51724"/>
    </source>
</evidence>
<dbReference type="Proteomes" id="UP001589898">
    <property type="component" value="Unassembled WGS sequence"/>
</dbReference>
<evidence type="ECO:0000313" key="3">
    <source>
        <dbReference type="EMBL" id="MFC0716544.1"/>
    </source>
</evidence>
<sequence length="269" mass="27328">MPARALLVLLVMLNFGVATWWLLRPGPLPPTPWVQPEGVQPLRLLGEAAEGADGAVAQPATQAARDAEAVSGPGVDEAGAAASQSVADAPPAAVASVAAVPAPAPDATPPASPLRCLSFGPYADAPSVAAARGALQPLGATRTRVRDVVEAPRGWRVVMAPQPDRAAANALAARIREAGFDDLLVIPSGDEANGIALGRYGSEPAARRREAALRGAGFPVQAQPLGEASTRHWLDFAAGPTFDAAAARTTAGAAEAREIDCADVVVASR</sequence>
<protein>
    <submittedName>
        <fullName evidence="3">SPOR domain-containing protein</fullName>
    </submittedName>
</protein>
<reference evidence="3 4" key="1">
    <citation type="submission" date="2024-09" db="EMBL/GenBank/DDBJ databases">
        <authorList>
            <person name="Sun Q."/>
            <person name="Mori K."/>
        </authorList>
    </citation>
    <scope>NUCLEOTIDE SEQUENCE [LARGE SCALE GENOMIC DNA]</scope>
    <source>
        <strain evidence="3 4">KCTC 52403</strain>
    </source>
</reference>
<accession>A0ABV6SSZ7</accession>